<evidence type="ECO:0000256" key="1">
    <source>
        <dbReference type="SAM" id="SignalP"/>
    </source>
</evidence>
<dbReference type="RefSeq" id="WP_378174167.1">
    <property type="nucleotide sequence ID" value="NZ_JBHTCR010000002.1"/>
</dbReference>
<keyword evidence="3" id="KW-1185">Reference proteome</keyword>
<sequence length="249" mass="28423">MKTITKIILLLSIVFINSCAKNNDKESAAKTIKENDTDSTIIKKASEEHPENKNAVFHVEEGTISDIVPDSYEIQHEAAGDLNNDGLSDQVLVLRKKSDTLTQRTVLVLLKNKNSNFRLDKISQILLPDEYNEAGFKKYDPESISIDKGLLSLNLYNHAPYGNLFFNFKYINKDFVLTYIETYNVGAGSWQSLYYEPLKGKFLQEVTNTMEEDMPSETKNIQVKKQKFLFENSVPDDIISKVYSENDML</sequence>
<reference evidence="3" key="1">
    <citation type="journal article" date="2019" name="Int. J. Syst. Evol. Microbiol.">
        <title>The Global Catalogue of Microorganisms (GCM) 10K type strain sequencing project: providing services to taxonomists for standard genome sequencing and annotation.</title>
        <authorList>
            <consortium name="The Broad Institute Genomics Platform"/>
            <consortium name="The Broad Institute Genome Sequencing Center for Infectious Disease"/>
            <person name="Wu L."/>
            <person name="Ma J."/>
        </authorList>
    </citation>
    <scope>NUCLEOTIDE SEQUENCE [LARGE SCALE GENOMIC DNA]</scope>
    <source>
        <strain evidence="3">CCUG 54781</strain>
    </source>
</reference>
<proteinExistence type="predicted"/>
<feature type="signal peptide" evidence="1">
    <location>
        <begin position="1"/>
        <end position="20"/>
    </location>
</feature>
<evidence type="ECO:0000313" key="2">
    <source>
        <dbReference type="EMBL" id="MFC7345907.1"/>
    </source>
</evidence>
<feature type="chain" id="PRO_5047461958" description="Lipoprotein" evidence="1">
    <location>
        <begin position="21"/>
        <end position="249"/>
    </location>
</feature>
<gene>
    <name evidence="2" type="ORF">ACFQO9_04140</name>
</gene>
<name>A0ABW2LTK9_9FLAO</name>
<keyword evidence="1" id="KW-0732">Signal</keyword>
<dbReference type="Proteomes" id="UP001596550">
    <property type="component" value="Unassembled WGS sequence"/>
</dbReference>
<organism evidence="2 3">
    <name type="scientific">Chryseobacterium zhengzhouense</name>
    <dbReference type="NCBI Taxonomy" id="1636086"/>
    <lineage>
        <taxon>Bacteria</taxon>
        <taxon>Pseudomonadati</taxon>
        <taxon>Bacteroidota</taxon>
        <taxon>Flavobacteriia</taxon>
        <taxon>Flavobacteriales</taxon>
        <taxon>Weeksellaceae</taxon>
        <taxon>Chryseobacterium group</taxon>
        <taxon>Chryseobacterium</taxon>
    </lineage>
</organism>
<evidence type="ECO:0000313" key="3">
    <source>
        <dbReference type="Proteomes" id="UP001596550"/>
    </source>
</evidence>
<accession>A0ABW2LTK9</accession>
<comment type="caution">
    <text evidence="2">The sequence shown here is derived from an EMBL/GenBank/DDBJ whole genome shotgun (WGS) entry which is preliminary data.</text>
</comment>
<dbReference type="EMBL" id="JBHTCR010000002">
    <property type="protein sequence ID" value="MFC7345907.1"/>
    <property type="molecule type" value="Genomic_DNA"/>
</dbReference>
<protein>
    <recommendedName>
        <fullName evidence="4">Lipoprotein</fullName>
    </recommendedName>
</protein>
<evidence type="ECO:0008006" key="4">
    <source>
        <dbReference type="Google" id="ProtNLM"/>
    </source>
</evidence>